<comment type="caution">
    <text evidence="7">The sequence shown here is derived from an EMBL/GenBank/DDBJ whole genome shotgun (WGS) entry which is preliminary data.</text>
</comment>
<keyword evidence="2" id="KW-0274">FAD</keyword>
<keyword evidence="3" id="KW-0560">Oxidoreductase</keyword>
<reference evidence="7 8" key="1">
    <citation type="journal article" date="2016" name="Nat. Commun.">
        <title>Thousands of microbial genomes shed light on interconnected biogeochemical processes in an aquifer system.</title>
        <authorList>
            <person name="Anantharaman K."/>
            <person name="Brown C.T."/>
            <person name="Hug L.A."/>
            <person name="Sharon I."/>
            <person name="Castelle C.J."/>
            <person name="Probst A.J."/>
            <person name="Thomas B.C."/>
            <person name="Singh A."/>
            <person name="Wilkins M.J."/>
            <person name="Karaoz U."/>
            <person name="Brodie E.L."/>
            <person name="Williams K.H."/>
            <person name="Hubbard S.S."/>
            <person name="Banfield J.F."/>
        </authorList>
    </citation>
    <scope>NUCLEOTIDE SEQUENCE [LARGE SCALE GENOMIC DNA]</scope>
</reference>
<dbReference type="InterPro" id="IPR008255">
    <property type="entry name" value="Pyr_nucl-diS_OxRdtase_2_AS"/>
</dbReference>
<evidence type="ECO:0000256" key="4">
    <source>
        <dbReference type="ARBA" id="ARBA00023157"/>
    </source>
</evidence>
<accession>A0A1G1W0A5</accession>
<name>A0A1G1W0A5_9BACT</name>
<evidence type="ECO:0000259" key="6">
    <source>
        <dbReference type="Pfam" id="PF07992"/>
    </source>
</evidence>
<proteinExistence type="predicted"/>
<evidence type="ECO:0000256" key="1">
    <source>
        <dbReference type="ARBA" id="ARBA00022630"/>
    </source>
</evidence>
<keyword evidence="4" id="KW-1015">Disulfide bond</keyword>
<protein>
    <recommendedName>
        <fullName evidence="6">FAD/NAD(P)-binding domain-containing protein</fullName>
    </recommendedName>
</protein>
<dbReference type="InterPro" id="IPR050097">
    <property type="entry name" value="Ferredoxin-NADP_redctase_2"/>
</dbReference>
<dbReference type="Gene3D" id="3.50.50.60">
    <property type="entry name" value="FAD/NAD(P)-binding domain"/>
    <property type="match status" value="2"/>
</dbReference>
<keyword evidence="1" id="KW-0285">Flavoprotein</keyword>
<evidence type="ECO:0000256" key="3">
    <source>
        <dbReference type="ARBA" id="ARBA00023002"/>
    </source>
</evidence>
<dbReference type="EMBL" id="MHCL01000016">
    <property type="protein sequence ID" value="OGY21096.1"/>
    <property type="molecule type" value="Genomic_DNA"/>
</dbReference>
<dbReference type="AlphaFoldDB" id="A0A1G1W0A5"/>
<evidence type="ECO:0000313" key="8">
    <source>
        <dbReference type="Proteomes" id="UP000176723"/>
    </source>
</evidence>
<dbReference type="STRING" id="1797593.A3A65_03310"/>
<sequence>MSDARNTIIIGSGPAGYSAAVYLARARLSPLVLAGEAWGGQLMLTTEVENYPGFIEGIMGPELMNRMRGQAKRFGSEILDRDVSKVDLSTQPFRVQIGEGSLAQEYRAKTILITTGARARMLELGEERLLGRGVSTCAVCDAAFFKDKVTFVVGGGDAAMEEILALTKHAREVTLIHRRDKLRASQIMQQRVLEENKDKVSVLWNTEVLEIKGDEKLEAIVVEDLKTKKRSTLPADGLFLAIGHLPVTDLFTGQLELDNKGYLMTGLNGLLHAPHASQKSQSKTRGSNARIDEGLWLEGYPTMTSAQGVFGAGDVVDFRYRQAVTAAGFGCMAALDIERFLTGSSQSW</sequence>
<keyword evidence="5" id="KW-0676">Redox-active center</keyword>
<evidence type="ECO:0000313" key="7">
    <source>
        <dbReference type="EMBL" id="OGY21096.1"/>
    </source>
</evidence>
<feature type="domain" description="FAD/NAD(P)-binding" evidence="6">
    <location>
        <begin position="6"/>
        <end position="263"/>
    </location>
</feature>
<dbReference type="InterPro" id="IPR036188">
    <property type="entry name" value="FAD/NAD-bd_sf"/>
</dbReference>
<evidence type="ECO:0000256" key="2">
    <source>
        <dbReference type="ARBA" id="ARBA00022827"/>
    </source>
</evidence>
<dbReference type="SUPFAM" id="SSF51905">
    <property type="entry name" value="FAD/NAD(P)-binding domain"/>
    <property type="match status" value="1"/>
</dbReference>
<organism evidence="7 8">
    <name type="scientific">Candidatus Chisholmbacteria bacterium RIFCSPLOWO2_01_FULL_49_14</name>
    <dbReference type="NCBI Taxonomy" id="1797593"/>
    <lineage>
        <taxon>Bacteria</taxon>
        <taxon>Candidatus Chisholmiibacteriota</taxon>
    </lineage>
</organism>
<dbReference type="PANTHER" id="PTHR48105">
    <property type="entry name" value="THIOREDOXIN REDUCTASE 1-RELATED-RELATED"/>
    <property type="match status" value="1"/>
</dbReference>
<dbReference type="PROSITE" id="PS00573">
    <property type="entry name" value="PYRIDINE_REDOX_2"/>
    <property type="match status" value="1"/>
</dbReference>
<evidence type="ECO:0000256" key="5">
    <source>
        <dbReference type="ARBA" id="ARBA00023284"/>
    </source>
</evidence>
<gene>
    <name evidence="7" type="ORF">A3A65_03310</name>
</gene>
<dbReference type="Proteomes" id="UP000176723">
    <property type="component" value="Unassembled WGS sequence"/>
</dbReference>
<dbReference type="GO" id="GO:0016668">
    <property type="term" value="F:oxidoreductase activity, acting on a sulfur group of donors, NAD(P) as acceptor"/>
    <property type="evidence" value="ECO:0007669"/>
    <property type="project" value="UniProtKB-ARBA"/>
</dbReference>
<dbReference type="Pfam" id="PF07992">
    <property type="entry name" value="Pyr_redox_2"/>
    <property type="match status" value="1"/>
</dbReference>
<dbReference type="InterPro" id="IPR023753">
    <property type="entry name" value="FAD/NAD-binding_dom"/>
</dbReference>
<dbReference type="PRINTS" id="PR00469">
    <property type="entry name" value="PNDRDTASEII"/>
</dbReference>
<dbReference type="PRINTS" id="PR00368">
    <property type="entry name" value="FADPNR"/>
</dbReference>